<dbReference type="CDD" id="cd05233">
    <property type="entry name" value="SDR_c"/>
    <property type="match status" value="1"/>
</dbReference>
<dbReference type="PROSITE" id="PS00061">
    <property type="entry name" value="ADH_SHORT"/>
    <property type="match status" value="1"/>
</dbReference>
<accession>A0A814F5H8</accession>
<dbReference type="EMBL" id="CAJOBC010002784">
    <property type="protein sequence ID" value="CAF3751112.1"/>
    <property type="molecule type" value="Genomic_DNA"/>
</dbReference>
<sequence>MMSLKHLSLSINHTCELKKFSVEFVFIGKTAFITGGSSGLGQAIASRLSSQGARVIIADLQEPSKPWPSDRGIFTKTDVTNPESVRQAISSQKSQLDIIINNAGITHQPIPMHQCPLDSWHQVINVNLNGAFYVMKYGLEQMVKQNSNGGVIINTSSIAGIFPQGDNPAYNCSKAALIHLTIEAARHYGKYKIRVNAIAPTAVYTPLISKFISESKDPNLIKDQLQYLSLIPGYLPEPEDIAAAVAFLVSDEAKFITGTVLPVDAGYLTM</sequence>
<dbReference type="SUPFAM" id="SSF51735">
    <property type="entry name" value="NAD(P)-binding Rossmann-fold domains"/>
    <property type="match status" value="1"/>
</dbReference>
<keyword evidence="5" id="KW-1185">Reference proteome</keyword>
<dbReference type="EMBL" id="CAJNOQ010002784">
    <property type="protein sequence ID" value="CAF0978324.1"/>
    <property type="molecule type" value="Genomic_DNA"/>
</dbReference>
<dbReference type="PANTHER" id="PTHR24321:SF11">
    <property type="entry name" value="BLR0893 PROTEIN"/>
    <property type="match status" value="1"/>
</dbReference>
<evidence type="ECO:0000313" key="5">
    <source>
        <dbReference type="Proteomes" id="UP000663829"/>
    </source>
</evidence>
<dbReference type="Gene3D" id="3.40.50.720">
    <property type="entry name" value="NAD(P)-binding Rossmann-like Domain"/>
    <property type="match status" value="1"/>
</dbReference>
<evidence type="ECO:0000313" key="3">
    <source>
        <dbReference type="EMBL" id="CAF0978324.1"/>
    </source>
</evidence>
<dbReference type="Pfam" id="PF13561">
    <property type="entry name" value="adh_short_C2"/>
    <property type="match status" value="1"/>
</dbReference>
<dbReference type="FunFam" id="3.40.50.720:FF:000084">
    <property type="entry name" value="Short-chain dehydrogenase reductase"/>
    <property type="match status" value="1"/>
</dbReference>
<dbReference type="PRINTS" id="PR00081">
    <property type="entry name" value="GDHRDH"/>
</dbReference>
<evidence type="ECO:0000256" key="2">
    <source>
        <dbReference type="ARBA" id="ARBA00023002"/>
    </source>
</evidence>
<dbReference type="PRINTS" id="PR00080">
    <property type="entry name" value="SDRFAMILY"/>
</dbReference>
<comment type="similarity">
    <text evidence="1">Belongs to the short-chain dehydrogenases/reductases (SDR) family.</text>
</comment>
<dbReference type="AlphaFoldDB" id="A0A814F5H8"/>
<dbReference type="PANTHER" id="PTHR24321">
    <property type="entry name" value="DEHYDROGENASES, SHORT CHAIN"/>
    <property type="match status" value="1"/>
</dbReference>
<dbReference type="GO" id="GO:0016491">
    <property type="term" value="F:oxidoreductase activity"/>
    <property type="evidence" value="ECO:0007669"/>
    <property type="project" value="UniProtKB-KW"/>
</dbReference>
<organism evidence="3 5">
    <name type="scientific">Didymodactylos carnosus</name>
    <dbReference type="NCBI Taxonomy" id="1234261"/>
    <lineage>
        <taxon>Eukaryota</taxon>
        <taxon>Metazoa</taxon>
        <taxon>Spiralia</taxon>
        <taxon>Gnathifera</taxon>
        <taxon>Rotifera</taxon>
        <taxon>Eurotatoria</taxon>
        <taxon>Bdelloidea</taxon>
        <taxon>Philodinida</taxon>
        <taxon>Philodinidae</taxon>
        <taxon>Didymodactylos</taxon>
    </lineage>
</organism>
<dbReference type="OrthoDB" id="47007at2759"/>
<reference evidence="3" key="1">
    <citation type="submission" date="2021-02" db="EMBL/GenBank/DDBJ databases">
        <authorList>
            <person name="Nowell W R."/>
        </authorList>
    </citation>
    <scope>NUCLEOTIDE SEQUENCE</scope>
</reference>
<dbReference type="InterPro" id="IPR002347">
    <property type="entry name" value="SDR_fam"/>
</dbReference>
<comment type="caution">
    <text evidence="3">The sequence shown here is derived from an EMBL/GenBank/DDBJ whole genome shotgun (WGS) entry which is preliminary data.</text>
</comment>
<dbReference type="Proteomes" id="UP000663829">
    <property type="component" value="Unassembled WGS sequence"/>
</dbReference>
<dbReference type="Proteomes" id="UP000681722">
    <property type="component" value="Unassembled WGS sequence"/>
</dbReference>
<dbReference type="InterPro" id="IPR020904">
    <property type="entry name" value="Sc_DH/Rdtase_CS"/>
</dbReference>
<name>A0A814F5H8_9BILA</name>
<dbReference type="InterPro" id="IPR036291">
    <property type="entry name" value="NAD(P)-bd_dom_sf"/>
</dbReference>
<evidence type="ECO:0000313" key="4">
    <source>
        <dbReference type="EMBL" id="CAF3751112.1"/>
    </source>
</evidence>
<protein>
    <submittedName>
        <fullName evidence="3">Uncharacterized protein</fullName>
    </submittedName>
</protein>
<gene>
    <name evidence="3" type="ORF">GPM918_LOCUS12614</name>
    <name evidence="4" type="ORF">SRO942_LOCUS12614</name>
</gene>
<proteinExistence type="inferred from homology"/>
<evidence type="ECO:0000256" key="1">
    <source>
        <dbReference type="ARBA" id="ARBA00006484"/>
    </source>
</evidence>
<keyword evidence="2" id="KW-0560">Oxidoreductase</keyword>